<dbReference type="RefSeq" id="WP_055080026.1">
    <property type="nucleotide sequence ID" value="NZ_LMUA01000036.1"/>
</dbReference>
<gene>
    <name evidence="2" type="ORF">ASJ35_16610</name>
</gene>
<organism evidence="2 3">
    <name type="scientific">Ruthenibacterium lactatiformans</name>
    <dbReference type="NCBI Taxonomy" id="1550024"/>
    <lineage>
        <taxon>Bacteria</taxon>
        <taxon>Bacillati</taxon>
        <taxon>Bacillota</taxon>
        <taxon>Clostridia</taxon>
        <taxon>Eubacteriales</taxon>
        <taxon>Oscillospiraceae</taxon>
        <taxon>Ruthenibacterium</taxon>
    </lineage>
</organism>
<name>A0A0W7TM48_9FIRM</name>
<comment type="caution">
    <text evidence="2">The sequence shown here is derived from an EMBL/GenBank/DDBJ whole genome shotgun (WGS) entry which is preliminary data.</text>
</comment>
<protein>
    <submittedName>
        <fullName evidence="2">Uncharacterized protein</fullName>
    </submittedName>
</protein>
<dbReference type="EMBL" id="LMUA01000036">
    <property type="protein sequence ID" value="KUE74922.1"/>
    <property type="molecule type" value="Genomic_DNA"/>
</dbReference>
<dbReference type="AlphaFoldDB" id="A0A0W7TM48"/>
<sequence length="151" mass="16808">MTALGFVLRDVVNLVRRDAWSNKNVLAHMGPGQMFAEAHACVLDATLLVGMTAAGPIFVLFLEPDRLWREAMLANEPHLQFLHNLLQATTAKNLVMTQKIGHITPHTIRERLLPHLSAEAVRPGRMRSTSRSIGSSWRIICAWNAVHCPAN</sequence>
<keyword evidence="1" id="KW-0812">Transmembrane</keyword>
<evidence type="ECO:0000313" key="3">
    <source>
        <dbReference type="Proteomes" id="UP000053433"/>
    </source>
</evidence>
<dbReference type="Proteomes" id="UP000053433">
    <property type="component" value="Unassembled WGS sequence"/>
</dbReference>
<evidence type="ECO:0000256" key="1">
    <source>
        <dbReference type="SAM" id="Phobius"/>
    </source>
</evidence>
<proteinExistence type="predicted"/>
<accession>A0A0W7TM48</accession>
<reference evidence="2 3" key="1">
    <citation type="submission" date="2015-10" db="EMBL/GenBank/DDBJ databases">
        <title>A novel member of the family Ruminococcaceae isolated from human faeces.</title>
        <authorList>
            <person name="Shkoporov A.N."/>
            <person name="Chaplin A.V."/>
            <person name="Motuzova O.V."/>
            <person name="Kafarskaia L.I."/>
            <person name="Efimov B.A."/>
        </authorList>
    </citation>
    <scope>NUCLEOTIDE SEQUENCE [LARGE SCALE GENOMIC DNA]</scope>
    <source>
        <strain evidence="2 3">668</strain>
    </source>
</reference>
<dbReference type="InterPro" id="IPR018490">
    <property type="entry name" value="cNMP-bd_dom_sf"/>
</dbReference>
<dbReference type="Gene3D" id="2.60.120.10">
    <property type="entry name" value="Jelly Rolls"/>
    <property type="match status" value="1"/>
</dbReference>
<keyword evidence="1" id="KW-0472">Membrane</keyword>
<evidence type="ECO:0000313" key="2">
    <source>
        <dbReference type="EMBL" id="KUE74922.1"/>
    </source>
</evidence>
<dbReference type="InterPro" id="IPR014710">
    <property type="entry name" value="RmlC-like_jellyroll"/>
</dbReference>
<dbReference type="SUPFAM" id="SSF51206">
    <property type="entry name" value="cAMP-binding domain-like"/>
    <property type="match status" value="1"/>
</dbReference>
<keyword evidence="1" id="KW-1133">Transmembrane helix</keyword>
<feature type="transmembrane region" description="Helical" evidence="1">
    <location>
        <begin position="42"/>
        <end position="62"/>
    </location>
</feature>